<dbReference type="AlphaFoldDB" id="A0A291BB40"/>
<protein>
    <submittedName>
        <fullName evidence="1">Uncharacterized protein</fullName>
    </submittedName>
</protein>
<evidence type="ECO:0000313" key="1">
    <source>
        <dbReference type="EMBL" id="ATF10207.1"/>
    </source>
</evidence>
<gene>
    <name evidence="1" type="ORF">BTN50_1778</name>
</gene>
<keyword evidence="1" id="KW-0614">Plasmid</keyword>
<dbReference type="KEGG" id="elux:BTN50_1778"/>
<organism evidence="1 2">
    <name type="scientific">Candidatus Enterovibrio altilux</name>
    <dbReference type="NCBI Taxonomy" id="1927128"/>
    <lineage>
        <taxon>Bacteria</taxon>
        <taxon>Pseudomonadati</taxon>
        <taxon>Pseudomonadota</taxon>
        <taxon>Gammaproteobacteria</taxon>
        <taxon>Vibrionales</taxon>
        <taxon>Vibrionaceae</taxon>
        <taxon>Enterovibrio</taxon>
    </lineage>
</organism>
<name>A0A291BB40_9GAMM</name>
<dbReference type="EMBL" id="CP020662">
    <property type="protein sequence ID" value="ATF10207.1"/>
    <property type="molecule type" value="Genomic_DNA"/>
</dbReference>
<accession>A0A291BB40</accession>
<proteinExistence type="predicted"/>
<evidence type="ECO:0000313" key="2">
    <source>
        <dbReference type="Proteomes" id="UP000218160"/>
    </source>
</evidence>
<sequence>MDIEVVGYRNNEMWLRTNINSRSRHLSTGSSAQLHCQL</sequence>
<dbReference type="Proteomes" id="UP000218160">
    <property type="component" value="Plasmid pCC2"/>
</dbReference>
<reference evidence="2" key="1">
    <citation type="submission" date="2017-04" db="EMBL/GenBank/DDBJ databases">
        <title>Genome evolution of the luminous symbionts of deep sea anglerfish.</title>
        <authorList>
            <person name="Hendry T.A."/>
        </authorList>
    </citation>
    <scope>NUCLEOTIDE SEQUENCE [LARGE SCALE GENOMIC DNA]</scope>
    <source>
        <plasmid evidence="2">pcc2</plasmid>
    </source>
</reference>
<keyword evidence="2" id="KW-1185">Reference proteome</keyword>
<geneLocation type="plasmid" evidence="2">
    <name>pcc2</name>
</geneLocation>